<dbReference type="EMBL" id="VICF01000002">
    <property type="protein sequence ID" value="TQC75563.1"/>
    <property type="molecule type" value="Genomic_DNA"/>
</dbReference>
<gene>
    <name evidence="1" type="ORF">FK492_06485</name>
</gene>
<dbReference type="InterPro" id="IPR019701">
    <property type="entry name" value="Phage_P22_NinX"/>
</dbReference>
<keyword evidence="2" id="KW-1185">Reference proteome</keyword>
<comment type="caution">
    <text evidence="1">The sequence shown here is derived from an EMBL/GenBank/DDBJ whole genome shotgun (WGS) entry which is preliminary data.</text>
</comment>
<accession>A0ABY2ZZ68</accession>
<name>A0ABY2ZZ68_9GAMM</name>
<dbReference type="Proteomes" id="UP000319715">
    <property type="component" value="Unassembled WGS sequence"/>
</dbReference>
<dbReference type="RefSeq" id="WP_141495727.1">
    <property type="nucleotide sequence ID" value="NZ_VICF01000002.1"/>
</dbReference>
<protein>
    <submittedName>
        <fullName evidence="1">DUF2591 domain-containing protein</fullName>
    </submittedName>
</protein>
<sequence length="139" mass="15701">MEQMMNYSEMTDFEINCAVARALGMAHAFFFSKSEDSFCEEIEPNQKGPIWQSKEYLVNGYRVSNGNCFNPCNSWADAGPIIERHMICLAADVFAEPQDGGKWVAQPAYGWDSERVRSDNPLRAAMIVFLMMQDKPDAA</sequence>
<evidence type="ECO:0000313" key="2">
    <source>
        <dbReference type="Proteomes" id="UP000319715"/>
    </source>
</evidence>
<reference evidence="1 2" key="1">
    <citation type="submission" date="2019-06" db="EMBL/GenBank/DDBJ databases">
        <title>Pantoea dispersa Assembly.</title>
        <authorList>
            <person name="Wang J."/>
        </authorList>
    </citation>
    <scope>NUCLEOTIDE SEQUENCE [LARGE SCALE GENOMIC DNA]</scope>
    <source>
        <strain evidence="2">bio</strain>
    </source>
</reference>
<organism evidence="1 2">
    <name type="scientific">Pantoea dispersa</name>
    <dbReference type="NCBI Taxonomy" id="59814"/>
    <lineage>
        <taxon>Bacteria</taxon>
        <taxon>Pseudomonadati</taxon>
        <taxon>Pseudomonadota</taxon>
        <taxon>Gammaproteobacteria</taxon>
        <taxon>Enterobacterales</taxon>
        <taxon>Erwiniaceae</taxon>
        <taxon>Pantoea</taxon>
    </lineage>
</organism>
<proteinExistence type="predicted"/>
<evidence type="ECO:0000313" key="1">
    <source>
        <dbReference type="EMBL" id="TQC75563.1"/>
    </source>
</evidence>
<dbReference type="Pfam" id="PF10765">
    <property type="entry name" value="Phage_P22_NinX"/>
    <property type="match status" value="1"/>
</dbReference>